<dbReference type="SUPFAM" id="SSF51905">
    <property type="entry name" value="FAD/NAD(P)-binding domain"/>
    <property type="match status" value="1"/>
</dbReference>
<organism evidence="4">
    <name type="scientific">Ganoderma boninense</name>
    <dbReference type="NCBI Taxonomy" id="34458"/>
    <lineage>
        <taxon>Eukaryota</taxon>
        <taxon>Fungi</taxon>
        <taxon>Dikarya</taxon>
        <taxon>Basidiomycota</taxon>
        <taxon>Agaricomycotina</taxon>
        <taxon>Agaricomycetes</taxon>
        <taxon>Polyporales</taxon>
        <taxon>Polyporaceae</taxon>
        <taxon>Ganoderma</taxon>
    </lineage>
</organism>
<evidence type="ECO:0000256" key="3">
    <source>
        <dbReference type="ARBA" id="ARBA00023002"/>
    </source>
</evidence>
<dbReference type="InterPro" id="IPR036188">
    <property type="entry name" value="FAD/NAD-bd_sf"/>
</dbReference>
<dbReference type="GO" id="GO:0016491">
    <property type="term" value="F:oxidoreductase activity"/>
    <property type="evidence" value="ECO:0007669"/>
    <property type="project" value="UniProtKB-KW"/>
</dbReference>
<keyword evidence="3" id="KW-0560">Oxidoreductase</keyword>
<protein>
    <submittedName>
        <fullName evidence="4">Mannitol 1-phosphate dehydrogenase</fullName>
    </submittedName>
</protein>
<dbReference type="GO" id="GO:0044550">
    <property type="term" value="P:secondary metabolite biosynthetic process"/>
    <property type="evidence" value="ECO:0007669"/>
    <property type="project" value="TreeGrafter"/>
</dbReference>
<dbReference type="PANTHER" id="PTHR46720">
    <property type="entry name" value="HYDROXYLASE, PUTATIVE (AFU_ORTHOLOGUE AFUA_3G01460)-RELATED"/>
    <property type="match status" value="1"/>
</dbReference>
<dbReference type="EMBL" id="LR724235">
    <property type="protein sequence ID" value="VWO94797.1"/>
    <property type="molecule type" value="Genomic_DNA"/>
</dbReference>
<dbReference type="AlphaFoldDB" id="A0A5K1JT46"/>
<evidence type="ECO:0000256" key="1">
    <source>
        <dbReference type="ARBA" id="ARBA00022630"/>
    </source>
</evidence>
<accession>A0A5K1JT46</accession>
<keyword evidence="2" id="KW-0274">FAD</keyword>
<dbReference type="PANTHER" id="PTHR46720:SF3">
    <property type="entry name" value="FAD-BINDING DOMAIN-CONTAINING PROTEIN-RELATED"/>
    <property type="match status" value="1"/>
</dbReference>
<evidence type="ECO:0000313" key="4">
    <source>
        <dbReference type="EMBL" id="VWO94797.1"/>
    </source>
</evidence>
<sequence length="132" mass="14552">MQYCGRKLLRFIVLKYSGKAKHVITYPISHGNYLNLVAFVTIPNAEGTIYPHKWVIDAKKEDAMSAYSGWEPEVAQMLSCAEKPTIWAIHVIEDLPYTVHGRVAIMGDAVHAMTTHFGAGGGQAIEVRAPSP</sequence>
<evidence type="ECO:0000256" key="2">
    <source>
        <dbReference type="ARBA" id="ARBA00022827"/>
    </source>
</evidence>
<gene>
    <name evidence="4" type="primary">Q5GFD3</name>
</gene>
<dbReference type="Gene3D" id="3.50.50.60">
    <property type="entry name" value="FAD/NAD(P)-binding domain"/>
    <property type="match status" value="1"/>
</dbReference>
<dbReference type="SUPFAM" id="SSF54373">
    <property type="entry name" value="FAD-linked reductases, C-terminal domain"/>
    <property type="match status" value="1"/>
</dbReference>
<reference evidence="4" key="1">
    <citation type="submission" date="2019-10" db="EMBL/GenBank/DDBJ databases">
        <authorList>
            <person name="Nor Muhammad N."/>
        </authorList>
    </citation>
    <scope>NUCLEOTIDE SEQUENCE</scope>
</reference>
<dbReference type="InterPro" id="IPR051104">
    <property type="entry name" value="FAD_monoxygenase"/>
</dbReference>
<name>A0A5K1JT46_9APHY</name>
<keyword evidence="1" id="KW-0285">Flavoprotein</keyword>
<proteinExistence type="predicted"/>